<organism evidence="1 2">
    <name type="scientific">Eretmocerus hayati</name>
    <dbReference type="NCBI Taxonomy" id="131215"/>
    <lineage>
        <taxon>Eukaryota</taxon>
        <taxon>Metazoa</taxon>
        <taxon>Ecdysozoa</taxon>
        <taxon>Arthropoda</taxon>
        <taxon>Hexapoda</taxon>
        <taxon>Insecta</taxon>
        <taxon>Pterygota</taxon>
        <taxon>Neoptera</taxon>
        <taxon>Endopterygota</taxon>
        <taxon>Hymenoptera</taxon>
        <taxon>Apocrita</taxon>
        <taxon>Proctotrupomorpha</taxon>
        <taxon>Chalcidoidea</taxon>
        <taxon>Aphelinidae</taxon>
        <taxon>Aphelininae</taxon>
        <taxon>Eretmocerus</taxon>
    </lineage>
</organism>
<sequence length="306" mass="34156">MNEGSQTEPNAGGASLTQASDLNDITMEVQHQEHTVAHNIPAHRVATDSTRQFSLYEAKPPVRVELSMRNLNSLNLERLFRARGNANNAQTQQTNSSGTMKRSRAEASSIPNSSQNGHIDSTQSSYGWVSPKSKRTARIPASQSSEDFSSQIDIAFSTDRARSNALSAHIRETVQHLSHECPHPSIGRSPAAATFSILQHNLSQAPYIVKIQRAVRATTGHRFRTKEAAPPGLHRKTALRSRQHQQPRLRVKGLQTAAIPTQLFNVAMKQRQRNTSDHRQYTQTALHPVCSFQYLNHEIYQNQIFA</sequence>
<dbReference type="EMBL" id="CM056743">
    <property type="protein sequence ID" value="KAJ8672090.1"/>
    <property type="molecule type" value="Genomic_DNA"/>
</dbReference>
<proteinExistence type="predicted"/>
<accession>A0ACC2NRC3</accession>
<keyword evidence="2" id="KW-1185">Reference proteome</keyword>
<evidence type="ECO:0000313" key="2">
    <source>
        <dbReference type="Proteomes" id="UP001239111"/>
    </source>
</evidence>
<name>A0ACC2NRC3_9HYME</name>
<comment type="caution">
    <text evidence="1">The sequence shown here is derived from an EMBL/GenBank/DDBJ whole genome shotgun (WGS) entry which is preliminary data.</text>
</comment>
<gene>
    <name evidence="1" type="ORF">QAD02_003349</name>
</gene>
<reference evidence="1" key="1">
    <citation type="submission" date="2023-04" db="EMBL/GenBank/DDBJ databases">
        <title>A chromosome-level genome assembly of the parasitoid wasp Eretmocerus hayati.</title>
        <authorList>
            <person name="Zhong Y."/>
            <person name="Liu S."/>
            <person name="Liu Y."/>
        </authorList>
    </citation>
    <scope>NUCLEOTIDE SEQUENCE</scope>
    <source>
        <strain evidence="1">ZJU_SS_LIU_2023</strain>
    </source>
</reference>
<evidence type="ECO:0000313" key="1">
    <source>
        <dbReference type="EMBL" id="KAJ8672090.1"/>
    </source>
</evidence>
<dbReference type="Proteomes" id="UP001239111">
    <property type="component" value="Chromosome 3"/>
</dbReference>
<protein>
    <submittedName>
        <fullName evidence="1">Uncharacterized protein</fullName>
    </submittedName>
</protein>